<protein>
    <submittedName>
        <fullName evidence="3">Uncharacterized protein DUF222</fullName>
    </submittedName>
</protein>
<dbReference type="Pfam" id="PF02720">
    <property type="entry name" value="DUF222"/>
    <property type="match status" value="1"/>
</dbReference>
<keyword evidence="4" id="KW-1185">Reference proteome</keyword>
<gene>
    <name evidence="3" type="ORF">CLV47_102266</name>
</gene>
<evidence type="ECO:0000256" key="1">
    <source>
        <dbReference type="SAM" id="MobiDB-lite"/>
    </source>
</evidence>
<proteinExistence type="predicted"/>
<dbReference type="AlphaFoldDB" id="A0A2T1A509"/>
<evidence type="ECO:0000313" key="4">
    <source>
        <dbReference type="Proteomes" id="UP000237752"/>
    </source>
</evidence>
<feature type="compositionally biased region" description="Low complexity" evidence="1">
    <location>
        <begin position="368"/>
        <end position="377"/>
    </location>
</feature>
<dbReference type="CDD" id="cd00085">
    <property type="entry name" value="HNHc"/>
    <property type="match status" value="1"/>
</dbReference>
<feature type="region of interest" description="Disordered" evidence="1">
    <location>
        <begin position="358"/>
        <end position="377"/>
    </location>
</feature>
<comment type="caution">
    <text evidence="3">The sequence shown here is derived from an EMBL/GenBank/DDBJ whole genome shotgun (WGS) entry which is preliminary data.</text>
</comment>
<reference evidence="3 4" key="1">
    <citation type="submission" date="2018-03" db="EMBL/GenBank/DDBJ databases">
        <title>Genomic Encyclopedia of Archaeal and Bacterial Type Strains, Phase II (KMG-II): from individual species to whole genera.</title>
        <authorList>
            <person name="Goeker M."/>
        </authorList>
    </citation>
    <scope>NUCLEOTIDE SEQUENCE [LARGE SCALE GENOMIC DNA]</scope>
    <source>
        <strain evidence="3 4">DSM 100065</strain>
    </source>
</reference>
<name>A0A2T1A509_9ACTN</name>
<dbReference type="InterPro" id="IPR003615">
    <property type="entry name" value="HNH_nuc"/>
</dbReference>
<organism evidence="3 4">
    <name type="scientific">Antricoccus suffuscus</name>
    <dbReference type="NCBI Taxonomy" id="1629062"/>
    <lineage>
        <taxon>Bacteria</taxon>
        <taxon>Bacillati</taxon>
        <taxon>Actinomycetota</taxon>
        <taxon>Actinomycetes</taxon>
        <taxon>Geodermatophilales</taxon>
        <taxon>Antricoccaceae</taxon>
        <taxon>Antricoccus</taxon>
    </lineage>
</organism>
<dbReference type="InterPro" id="IPR003870">
    <property type="entry name" value="DUF222"/>
</dbReference>
<evidence type="ECO:0000259" key="2">
    <source>
        <dbReference type="SMART" id="SM00507"/>
    </source>
</evidence>
<evidence type="ECO:0000313" key="3">
    <source>
        <dbReference type="EMBL" id="PRZ43577.1"/>
    </source>
</evidence>
<dbReference type="EMBL" id="PVUE01000002">
    <property type="protein sequence ID" value="PRZ43577.1"/>
    <property type="molecule type" value="Genomic_DNA"/>
</dbReference>
<dbReference type="SMART" id="SM00507">
    <property type="entry name" value="HNHc"/>
    <property type="match status" value="1"/>
</dbReference>
<accession>A0A2T1A509</accession>
<sequence length="531" mass="57873">MNNLKIVVHLSYHRDMRRSRRTPHDPIGLINDDDVLYGGEFTTAIATLSTLETDAARHHHAEITAIITAHRNCAQFLEADADPAAVRAHGPNWRGDTWLTARQILLAEYAPACALSLSTASNRINHALAAHTNHPDAVTALLHPASGMTEQKLRILIRETEALHHQQCAELDAIVLPHAAGENTTQWRTRIRAALLAVLGTPIAKKIRKARQSQRYVAISPDGDIAHLLGELPLAQAQAFSTALDDLAGDAAPGDTRSHQQRRADALLTCVLGPAAFTRDHCGDPGTACFDADGQYTLTDPAETEQVTEMWDLIRQLSACIDFTLPRTPRVTVDVTIPASILAGADLAGRATTQAGPACPACGSHQPDATTTRHGATTDGTDTADLRAHAVINGLGPIDPDLARTLATDARWRRIVNDPISGIVYDVGTTRYRPPAAMRRRVIARDGVCRFPGCTRKAVYCHLDHVTAYPHGPTADANLAALCEFHHRIKHQTGWTPTLRHDGRIDWISPTGRKYTTYPINRQAPPRKRAK</sequence>
<feature type="domain" description="HNH nuclease" evidence="2">
    <location>
        <begin position="437"/>
        <end position="488"/>
    </location>
</feature>
<dbReference type="Proteomes" id="UP000237752">
    <property type="component" value="Unassembled WGS sequence"/>
</dbReference>